<feature type="DNA-binding region" description="HMG box" evidence="8">
    <location>
        <begin position="104"/>
        <end position="164"/>
    </location>
</feature>
<evidence type="ECO:0000256" key="9">
    <source>
        <dbReference type="SAM" id="MobiDB-lite"/>
    </source>
</evidence>
<protein>
    <submittedName>
        <fullName evidence="11">Upstream binding transcription factor</fullName>
    </submittedName>
</protein>
<sequence length="703" mass="83294">MNGEMDSTAKEPVWEQNDLLKLLDAMKVNLPEKDLAKYKTSESHLDWEKVAFNSYSGEMCKQKWQEVSREIRKFRTLSELIVDAQDYVKNPYKGKKLKKHPDFPKKPLTPYFRFFMEKRAKYAKLHPEMSNLDLTKILSKKYKELPERKKDKYVKDFLNEKETFTVCLFLNRQDHPDLLENVNKKSNGPEKPKTPQQLWYCHEKKALLKEHPDATTKDIKDRLGKRWQQLSDKKRMKWITKSLEQKKLYEEEMREYIQQHPEMNMTEENIVKSTLTKAERQLKDKFDGRPDKPPSNGYSMFCAELMSSMKDVPSTERMVMCSQQWKNVKQSEKDAYQKRCEQVCNTLLLFCILPSVCVSPVRSPVSHFWSSTEKPKPPVSAMFIFSEEKRPKLQQERPDLSDMELTRLLARMWNELSDKKKEKYKNLEMTLKAESEKQSKDDKGKLPETPKTAQDIWQQSVIGDYLARFKNDRVKAQKAMEATWNTMEKKEKLMWIKKAAEDQKRYERELSEMRSPAPVVTPGKKMKFDGEPKKPPSNGYQKFSQEMLSNGELNHLPMKERMGEIGGRWQRLPQKDKDRYKRLAEEKQRQYKVLLEQWLANISSQERAAYKEYNSLVSQKFGSTCQNRLELYTIRYFKKKCFSNQCLYFDEEEDDDDDDDEEEKESDDGSSSDDDSDDDDDDDDDDVRFTACWSHCSFSMYMI</sequence>
<keyword evidence="4 8" id="KW-0238">DNA-binding</keyword>
<feature type="DNA-binding region" description="HMG box" evidence="8">
    <location>
        <begin position="189"/>
        <end position="257"/>
    </location>
</feature>
<evidence type="ECO:0000256" key="5">
    <source>
        <dbReference type="ARBA" id="ARBA00023159"/>
    </source>
</evidence>
<feature type="compositionally biased region" description="Basic and acidic residues" evidence="9">
    <location>
        <begin position="431"/>
        <end position="448"/>
    </location>
</feature>
<dbReference type="CDD" id="cd22002">
    <property type="entry name" value="HMG-box_UBF1_rpt5"/>
    <property type="match status" value="1"/>
</dbReference>
<dbReference type="InterPro" id="IPR009071">
    <property type="entry name" value="HMG_box_dom"/>
</dbReference>
<dbReference type="Gene3D" id="1.10.30.10">
    <property type="entry name" value="High mobility group box domain"/>
    <property type="match status" value="6"/>
</dbReference>
<keyword evidence="5" id="KW-0010">Activator</keyword>
<dbReference type="Proteomes" id="UP000694700">
    <property type="component" value="Unplaced"/>
</dbReference>
<dbReference type="Pfam" id="PF14887">
    <property type="entry name" value="HMG_box_5"/>
    <property type="match status" value="1"/>
</dbReference>
<evidence type="ECO:0000259" key="10">
    <source>
        <dbReference type="PROSITE" id="PS50118"/>
    </source>
</evidence>
<keyword evidence="7 8" id="KW-0539">Nucleus</keyword>
<dbReference type="CDD" id="cd22003">
    <property type="entry name" value="HMG-box_UBF1_rpt6-like"/>
    <property type="match status" value="1"/>
</dbReference>
<dbReference type="InterPro" id="IPR029215">
    <property type="entry name" value="HMG_box_5"/>
</dbReference>
<evidence type="ECO:0000313" key="12">
    <source>
        <dbReference type="Proteomes" id="UP000694700"/>
    </source>
</evidence>
<dbReference type="PANTHER" id="PTHR46318">
    <property type="entry name" value="UPSTREAM BINDING TRANSCRIPTION FACTOR"/>
    <property type="match status" value="1"/>
</dbReference>
<comment type="subcellular location">
    <subcellularLocation>
        <location evidence="1">Nucleus</location>
    </subcellularLocation>
</comment>
<dbReference type="AlphaFoldDB" id="A0A8C2AKF5"/>
<feature type="DNA-binding region" description="HMG box" evidence="8">
    <location>
        <begin position="533"/>
        <end position="599"/>
    </location>
</feature>
<evidence type="ECO:0000256" key="1">
    <source>
        <dbReference type="ARBA" id="ARBA00004123"/>
    </source>
</evidence>
<feature type="DNA-binding region" description="HMG box" evidence="8">
    <location>
        <begin position="447"/>
        <end position="514"/>
    </location>
</feature>
<feature type="domain" description="HMG box" evidence="10">
    <location>
        <begin position="375"/>
        <end position="443"/>
    </location>
</feature>
<feature type="region of interest" description="Disordered" evidence="9">
    <location>
        <begin position="507"/>
        <end position="536"/>
    </location>
</feature>
<evidence type="ECO:0000256" key="7">
    <source>
        <dbReference type="ARBA" id="ARBA00023242"/>
    </source>
</evidence>
<feature type="DNA-binding region" description="HMG box" evidence="8">
    <location>
        <begin position="375"/>
        <end position="443"/>
    </location>
</feature>
<feature type="domain" description="HMG box" evidence="10">
    <location>
        <begin position="533"/>
        <end position="599"/>
    </location>
</feature>
<dbReference type="CDD" id="cd22001">
    <property type="entry name" value="HMG-box_UBF1_rpt4"/>
    <property type="match status" value="1"/>
</dbReference>
<evidence type="ECO:0000256" key="3">
    <source>
        <dbReference type="ARBA" id="ARBA00023015"/>
    </source>
</evidence>
<reference evidence="11" key="1">
    <citation type="submission" date="2025-08" db="UniProtKB">
        <authorList>
            <consortium name="Ensembl"/>
        </authorList>
    </citation>
    <scope>IDENTIFICATION</scope>
</reference>
<keyword evidence="2" id="KW-0677">Repeat</keyword>
<proteinExistence type="predicted"/>
<evidence type="ECO:0000256" key="4">
    <source>
        <dbReference type="ARBA" id="ARBA00023125"/>
    </source>
</evidence>
<keyword evidence="6" id="KW-0804">Transcription</keyword>
<feature type="domain" description="HMG box" evidence="10">
    <location>
        <begin position="189"/>
        <end position="257"/>
    </location>
</feature>
<dbReference type="Pfam" id="PF00505">
    <property type="entry name" value="HMG_box"/>
    <property type="match status" value="3"/>
</dbReference>
<dbReference type="GO" id="GO:0003677">
    <property type="term" value="F:DNA binding"/>
    <property type="evidence" value="ECO:0007669"/>
    <property type="project" value="UniProtKB-UniRule"/>
</dbReference>
<feature type="region of interest" description="Disordered" evidence="9">
    <location>
        <begin position="652"/>
        <end position="684"/>
    </location>
</feature>
<keyword evidence="3" id="KW-0805">Transcription regulation</keyword>
<dbReference type="Ensembl" id="ENSCCRT00015110330.1">
    <property type="protein sequence ID" value="ENSCCRP00015106928.1"/>
    <property type="gene ID" value="ENSCCRG00015042166.1"/>
</dbReference>
<dbReference type="InterPro" id="IPR036910">
    <property type="entry name" value="HMG_box_dom_sf"/>
</dbReference>
<evidence type="ECO:0000313" key="11">
    <source>
        <dbReference type="Ensembl" id="ENSCCRP00015106928.1"/>
    </source>
</evidence>
<evidence type="ECO:0000256" key="2">
    <source>
        <dbReference type="ARBA" id="ARBA00022737"/>
    </source>
</evidence>
<dbReference type="CDD" id="cd21999">
    <property type="entry name" value="HMG-box_UBF1_rpt2"/>
    <property type="match status" value="1"/>
</dbReference>
<accession>A0A8C2AKF5</accession>
<organism evidence="11 12">
    <name type="scientific">Cyprinus carpio</name>
    <name type="common">Common carp</name>
    <dbReference type="NCBI Taxonomy" id="7962"/>
    <lineage>
        <taxon>Eukaryota</taxon>
        <taxon>Metazoa</taxon>
        <taxon>Chordata</taxon>
        <taxon>Craniata</taxon>
        <taxon>Vertebrata</taxon>
        <taxon>Euteleostomi</taxon>
        <taxon>Actinopterygii</taxon>
        <taxon>Neopterygii</taxon>
        <taxon>Teleostei</taxon>
        <taxon>Ostariophysi</taxon>
        <taxon>Cypriniformes</taxon>
        <taxon>Cyprinidae</taxon>
        <taxon>Cyprininae</taxon>
        <taxon>Cyprinus</taxon>
    </lineage>
</organism>
<dbReference type="PROSITE" id="PS50118">
    <property type="entry name" value="HMG_BOX_2"/>
    <property type="match status" value="5"/>
</dbReference>
<dbReference type="PRINTS" id="PR00886">
    <property type="entry name" value="HIGHMOBLTY12"/>
</dbReference>
<dbReference type="InterPro" id="IPR051762">
    <property type="entry name" value="UBF1"/>
</dbReference>
<dbReference type="SUPFAM" id="SSF47095">
    <property type="entry name" value="HMG-box"/>
    <property type="match status" value="6"/>
</dbReference>
<evidence type="ECO:0000256" key="6">
    <source>
        <dbReference type="ARBA" id="ARBA00023163"/>
    </source>
</evidence>
<evidence type="ECO:0000256" key="8">
    <source>
        <dbReference type="PROSITE-ProRule" id="PRU00267"/>
    </source>
</evidence>
<feature type="region of interest" description="Disordered" evidence="9">
    <location>
        <begin position="431"/>
        <end position="451"/>
    </location>
</feature>
<feature type="domain" description="HMG box" evidence="10">
    <location>
        <begin position="104"/>
        <end position="164"/>
    </location>
</feature>
<name>A0A8C2AKF5_CYPCA</name>
<dbReference type="CDD" id="cd21998">
    <property type="entry name" value="HMG-box_UBF1_rpt1-like"/>
    <property type="match status" value="1"/>
</dbReference>
<feature type="domain" description="HMG box" evidence="10">
    <location>
        <begin position="447"/>
        <end position="514"/>
    </location>
</feature>
<dbReference type="PANTHER" id="PTHR46318:SF2">
    <property type="entry name" value="NUCLEOLAR TRANSCRIPTION FACTOR 1"/>
    <property type="match status" value="1"/>
</dbReference>
<dbReference type="SMART" id="SM00398">
    <property type="entry name" value="HMG"/>
    <property type="match status" value="6"/>
</dbReference>
<dbReference type="GO" id="GO:0005634">
    <property type="term" value="C:nucleus"/>
    <property type="evidence" value="ECO:0007669"/>
    <property type="project" value="UniProtKB-SubCell"/>
</dbReference>